<dbReference type="PANTHER" id="PTHR45899:SF2">
    <property type="entry name" value="RHO GTPASE ACTIVATING PROTEIN AT 15B, ISOFORM C"/>
    <property type="match status" value="1"/>
</dbReference>
<dbReference type="GO" id="GO:0005737">
    <property type="term" value="C:cytoplasm"/>
    <property type="evidence" value="ECO:0007669"/>
    <property type="project" value="TreeGrafter"/>
</dbReference>
<dbReference type="Proteomes" id="UP000887581">
    <property type="component" value="Unplaced"/>
</dbReference>
<dbReference type="InterPro" id="IPR008936">
    <property type="entry name" value="Rho_GTPase_activation_prot"/>
</dbReference>
<accession>A0A915PLP5</accession>
<dbReference type="Gene3D" id="1.10.555.10">
    <property type="entry name" value="Rho GTPase activation protein"/>
    <property type="match status" value="1"/>
</dbReference>
<dbReference type="PROSITE" id="PS50238">
    <property type="entry name" value="RHOGAP"/>
    <property type="match status" value="1"/>
</dbReference>
<dbReference type="WBParaSite" id="sdigi.contig13.g1364.t1">
    <property type="protein sequence ID" value="sdigi.contig13.g1364.t1"/>
    <property type="gene ID" value="sdigi.contig13.g1364"/>
</dbReference>
<evidence type="ECO:0000259" key="2">
    <source>
        <dbReference type="PROSITE" id="PS50238"/>
    </source>
</evidence>
<proteinExistence type="predicted"/>
<evidence type="ECO:0000313" key="4">
    <source>
        <dbReference type="WBParaSite" id="sdigi.contig13.g1364.t1"/>
    </source>
</evidence>
<dbReference type="InterPro" id="IPR000198">
    <property type="entry name" value="RhoGAP_dom"/>
</dbReference>
<dbReference type="GO" id="GO:0005547">
    <property type="term" value="F:phosphatidylinositol-3,4,5-trisphosphate binding"/>
    <property type="evidence" value="ECO:0007669"/>
    <property type="project" value="TreeGrafter"/>
</dbReference>
<dbReference type="InterPro" id="IPR052227">
    <property type="entry name" value="Arf-Rho-GAP_ANK-PH_domain"/>
</dbReference>
<feature type="region of interest" description="Disordered" evidence="1">
    <location>
        <begin position="1"/>
        <end position="27"/>
    </location>
</feature>
<evidence type="ECO:0000313" key="3">
    <source>
        <dbReference type="Proteomes" id="UP000887581"/>
    </source>
</evidence>
<organism evidence="3 4">
    <name type="scientific">Setaria digitata</name>
    <dbReference type="NCBI Taxonomy" id="48799"/>
    <lineage>
        <taxon>Eukaryota</taxon>
        <taxon>Metazoa</taxon>
        <taxon>Ecdysozoa</taxon>
        <taxon>Nematoda</taxon>
        <taxon>Chromadorea</taxon>
        <taxon>Rhabditida</taxon>
        <taxon>Spirurina</taxon>
        <taxon>Spiruromorpha</taxon>
        <taxon>Filarioidea</taxon>
        <taxon>Setariidae</taxon>
        <taxon>Setaria</taxon>
    </lineage>
</organism>
<dbReference type="GO" id="GO:0007165">
    <property type="term" value="P:signal transduction"/>
    <property type="evidence" value="ECO:0007669"/>
    <property type="project" value="InterPro"/>
</dbReference>
<dbReference type="AlphaFoldDB" id="A0A915PLP5"/>
<sequence length="945" mass="106994">MVSTQDRPIPAPRISLTDRKPPIPNRTLRSEVIPKPVISVFGNQESNSSLHRTILSSEGVPSVRYIRRVKSLSDNRKTVLTNIARSASFHLYLLHPKDAVSNSDNHECIQNPGEMPRHNGNPVDSRNRPNKLLYSEGLEQGHVARIAKMLNSKISRDTAVVKSVNEQRVCSVDINSITAEHDFPSLTKRSKDLRENGTVSVAVEKSRSEASKVPELEIVPRNGLWNSGYIGLEAYSRMAELLHDDIWTSSGGASGFAFLDKNCRIGSLESAEVVNEQPRKGTKIDDQDTSRGSLPLSGWAEVIVCKKDYGRLWVIVEEDTLACWTDEYKGGDPLIGPYYLKNILYVGKNPVNGAVELHVRENLLCSHWTNLKLKMVAEVEKWILDIVKCVMPKNELLLYSVRSLSAGGSVWIRQGTACAWSSGWMFLDEHKLYYTLDSSTILFELDVRKFIGMKSTLNKVDWCASVIGSMKGPFLLLQEGGSLFVQAEHDSATLTWINLLSHQMECSGYRLEDSKLTPDDVPVIVDKCIKFISTYGLLQPGLYRRNGPNIEVRSLLTEFRKDPVNVHLLPGSDDMTNVVADVLRSFFRQLDSPLVPYHIQDRLFAVANMRGPTRLEEYHEILMGLPRIRIQTLRRVLDHLKDVTELANANLATVENVAKVFGPTLFSVEQGNEVSNSFTTTIQQVNLVKDLLTYYASIFRISAREMCIKSKINMLQEKPNKTKARADGFLVPVHILEKDNHTFNVQSSSNAEQVCDAARNRPVIRNETDIENFALFEEIKCGQLERRVNPPEKMSSMITGRWLDWEPAECFLLFKRDPIPYSFRLSYPFADDIRIAEQGGRSFSTGHLKLEGGLVAYYNKGLKKVSEWHTDDILWYVGHENGRKPPYPYTLTFILPNDSNFKYKSKYMGYCVAFREPTLRTQWLNAVISSQQDFHENSAMPLVQI</sequence>
<dbReference type="Gene3D" id="3.10.20.90">
    <property type="entry name" value="Phosphatidylinositol 3-kinase Catalytic Subunit, Chain A, domain 1"/>
    <property type="match status" value="1"/>
</dbReference>
<feature type="domain" description="Rho-GAP" evidence="2">
    <location>
        <begin position="509"/>
        <end position="699"/>
    </location>
</feature>
<protein>
    <submittedName>
        <fullName evidence="4">Rho-GAP domain-containing protein</fullName>
    </submittedName>
</protein>
<reference evidence="4" key="1">
    <citation type="submission" date="2022-11" db="UniProtKB">
        <authorList>
            <consortium name="WormBaseParasite"/>
        </authorList>
    </citation>
    <scope>IDENTIFICATION</scope>
</reference>
<dbReference type="PANTHER" id="PTHR45899">
    <property type="entry name" value="RHO GTPASE ACTIVATING PROTEIN AT 15B, ISOFORM C"/>
    <property type="match status" value="1"/>
</dbReference>
<dbReference type="SUPFAM" id="SSF48350">
    <property type="entry name" value="GTPase activation domain, GAP"/>
    <property type="match status" value="1"/>
</dbReference>
<dbReference type="SMART" id="SM00324">
    <property type="entry name" value="RhoGAP"/>
    <property type="match status" value="1"/>
</dbReference>
<evidence type="ECO:0000256" key="1">
    <source>
        <dbReference type="SAM" id="MobiDB-lite"/>
    </source>
</evidence>
<dbReference type="Pfam" id="PF00620">
    <property type="entry name" value="RhoGAP"/>
    <property type="match status" value="1"/>
</dbReference>
<keyword evidence="3" id="KW-1185">Reference proteome</keyword>
<name>A0A915PLP5_9BILA</name>